<protein>
    <submittedName>
        <fullName evidence="2">Xylose isomerase-like TIM barrel</fullName>
    </submittedName>
</protein>
<name>A0A1J5STZ6_9ZZZZ</name>
<comment type="caution">
    <text evidence="2">The sequence shown here is derived from an EMBL/GenBank/DDBJ whole genome shotgun (WGS) entry which is preliminary data.</text>
</comment>
<feature type="domain" description="Xylose isomerase-like TIM barrel" evidence="1">
    <location>
        <begin position="66"/>
        <end position="287"/>
    </location>
</feature>
<organism evidence="2">
    <name type="scientific">mine drainage metagenome</name>
    <dbReference type="NCBI Taxonomy" id="410659"/>
    <lineage>
        <taxon>unclassified sequences</taxon>
        <taxon>metagenomes</taxon>
        <taxon>ecological metagenomes</taxon>
    </lineage>
</organism>
<dbReference type="Gene3D" id="3.20.20.150">
    <property type="entry name" value="Divalent-metal-dependent TIM barrel enzymes"/>
    <property type="match status" value="1"/>
</dbReference>
<proteinExistence type="predicted"/>
<dbReference type="PANTHER" id="PTHR12110:SF53">
    <property type="entry name" value="BLR5974 PROTEIN"/>
    <property type="match status" value="1"/>
</dbReference>
<dbReference type="AlphaFoldDB" id="A0A1J5STZ6"/>
<dbReference type="InterPro" id="IPR013022">
    <property type="entry name" value="Xyl_isomerase-like_TIM-brl"/>
</dbReference>
<gene>
    <name evidence="2" type="ORF">GALL_104600</name>
</gene>
<dbReference type="Pfam" id="PF01261">
    <property type="entry name" value="AP_endonuc_2"/>
    <property type="match status" value="1"/>
</dbReference>
<dbReference type="InterPro" id="IPR036237">
    <property type="entry name" value="Xyl_isomerase-like_sf"/>
</dbReference>
<dbReference type="SUPFAM" id="SSF51658">
    <property type="entry name" value="Xylose isomerase-like"/>
    <property type="match status" value="1"/>
</dbReference>
<sequence>MSACRPGPVFSMPMSPRSLLGLLALALVCGAPARAADTAAPAATRYRISVCDWMILKRQKLGAFPLARRIGVDGVEVDMGGLGDRPTFKSKLGDPAVCREFVETAERDGLAISSVAMSGFYSQSFAERPGIERPVADAIAAAKALGAHVIFLPLGIRCDLVKHPELRPVLVARLRAAGRMAQAAGVVFAVETSLDARHEAAFLDEIGSPAVKSCFDCANAWSNGRDACTELRTLGRDRIAEIHCTDKDGEWLQNDPRADLRQIKVTLDAMGWSGWLVIERSRDARRPRDVVYNFSANAAYLKSIFR</sequence>
<dbReference type="PANTHER" id="PTHR12110">
    <property type="entry name" value="HYDROXYPYRUVATE ISOMERASE"/>
    <property type="match status" value="1"/>
</dbReference>
<reference evidence="2" key="1">
    <citation type="submission" date="2016-10" db="EMBL/GenBank/DDBJ databases">
        <title>Sequence of Gallionella enrichment culture.</title>
        <authorList>
            <person name="Poehlein A."/>
            <person name="Muehling M."/>
            <person name="Daniel R."/>
        </authorList>
    </citation>
    <scope>NUCLEOTIDE SEQUENCE</scope>
</reference>
<evidence type="ECO:0000313" key="2">
    <source>
        <dbReference type="EMBL" id="OIR07501.1"/>
    </source>
</evidence>
<dbReference type="InterPro" id="IPR050312">
    <property type="entry name" value="IolE/XylAMocC-like"/>
</dbReference>
<dbReference type="GO" id="GO:0016853">
    <property type="term" value="F:isomerase activity"/>
    <property type="evidence" value="ECO:0007669"/>
    <property type="project" value="UniProtKB-KW"/>
</dbReference>
<keyword evidence="2" id="KW-0413">Isomerase</keyword>
<dbReference type="EMBL" id="MLJW01000037">
    <property type="protein sequence ID" value="OIR07501.1"/>
    <property type="molecule type" value="Genomic_DNA"/>
</dbReference>
<accession>A0A1J5STZ6</accession>
<evidence type="ECO:0000259" key="1">
    <source>
        <dbReference type="Pfam" id="PF01261"/>
    </source>
</evidence>